<dbReference type="PANTHER" id="PTHR43767">
    <property type="entry name" value="LONG-CHAIN-FATTY-ACID--COA LIGASE"/>
    <property type="match status" value="1"/>
</dbReference>
<dbReference type="Pfam" id="PF13193">
    <property type="entry name" value="AMP-binding_C"/>
    <property type="match status" value="1"/>
</dbReference>
<evidence type="ECO:0000256" key="2">
    <source>
        <dbReference type="ARBA" id="ARBA00022598"/>
    </source>
</evidence>
<dbReference type="FunFam" id="3.40.50.12780:FF:000003">
    <property type="entry name" value="Long-chain-fatty-acid--CoA ligase FadD"/>
    <property type="match status" value="1"/>
</dbReference>
<dbReference type="InterPro" id="IPR050237">
    <property type="entry name" value="ATP-dep_AMP-bd_enzyme"/>
</dbReference>
<evidence type="ECO:0000313" key="6">
    <source>
        <dbReference type="Proteomes" id="UP000319353"/>
    </source>
</evidence>
<dbReference type="PANTHER" id="PTHR43767:SF1">
    <property type="entry name" value="NONRIBOSOMAL PEPTIDE SYNTHASE PES1 (EUROFUNG)-RELATED"/>
    <property type="match status" value="1"/>
</dbReference>
<dbReference type="CDD" id="cd05936">
    <property type="entry name" value="FC-FACS_FadD_like"/>
    <property type="match status" value="1"/>
</dbReference>
<comment type="similarity">
    <text evidence="1">Belongs to the ATP-dependent AMP-binding enzyme family.</text>
</comment>
<comment type="caution">
    <text evidence="5">The sequence shown here is derived from an EMBL/GenBank/DDBJ whole genome shotgun (WGS) entry which is preliminary data.</text>
</comment>
<keyword evidence="2 5" id="KW-0436">Ligase</keyword>
<dbReference type="PROSITE" id="PS00455">
    <property type="entry name" value="AMP_BINDING"/>
    <property type="match status" value="1"/>
</dbReference>
<evidence type="ECO:0000259" key="3">
    <source>
        <dbReference type="Pfam" id="PF00501"/>
    </source>
</evidence>
<evidence type="ECO:0000313" key="5">
    <source>
        <dbReference type="EMBL" id="TMJ00706.1"/>
    </source>
</evidence>
<organism evidence="5 6">
    <name type="scientific">Candidatus Segetimicrobium genomatis</name>
    <dbReference type="NCBI Taxonomy" id="2569760"/>
    <lineage>
        <taxon>Bacteria</taxon>
        <taxon>Bacillati</taxon>
        <taxon>Candidatus Sysuimicrobiota</taxon>
        <taxon>Candidatus Sysuimicrobiia</taxon>
        <taxon>Candidatus Sysuimicrobiales</taxon>
        <taxon>Candidatus Segetimicrobiaceae</taxon>
        <taxon>Candidatus Segetimicrobium</taxon>
    </lineage>
</organism>
<name>A0A537KY78_9BACT</name>
<protein>
    <submittedName>
        <fullName evidence="5">Long-chain fatty acid--CoA ligase</fullName>
    </submittedName>
</protein>
<proteinExistence type="inferred from homology"/>
<dbReference type="Proteomes" id="UP000319353">
    <property type="component" value="Unassembled WGS sequence"/>
</dbReference>
<dbReference type="FunFam" id="3.30.300.30:FF:000008">
    <property type="entry name" value="2,3-dihydroxybenzoate-AMP ligase"/>
    <property type="match status" value="1"/>
</dbReference>
<gene>
    <name evidence="5" type="ORF">E6H01_08995</name>
</gene>
<dbReference type="Pfam" id="PF00501">
    <property type="entry name" value="AMP-binding"/>
    <property type="match status" value="1"/>
</dbReference>
<dbReference type="EMBL" id="VBAL01000112">
    <property type="protein sequence ID" value="TMJ00706.1"/>
    <property type="molecule type" value="Genomic_DNA"/>
</dbReference>
<dbReference type="GO" id="GO:0016878">
    <property type="term" value="F:acid-thiol ligase activity"/>
    <property type="evidence" value="ECO:0007669"/>
    <property type="project" value="UniProtKB-ARBA"/>
</dbReference>
<accession>A0A537KY78</accession>
<evidence type="ECO:0000259" key="4">
    <source>
        <dbReference type="Pfam" id="PF13193"/>
    </source>
</evidence>
<evidence type="ECO:0000256" key="1">
    <source>
        <dbReference type="ARBA" id="ARBA00006432"/>
    </source>
</evidence>
<dbReference type="InterPro" id="IPR042099">
    <property type="entry name" value="ANL_N_sf"/>
</dbReference>
<dbReference type="Gene3D" id="3.30.300.30">
    <property type="match status" value="1"/>
</dbReference>
<dbReference type="InterPro" id="IPR025110">
    <property type="entry name" value="AMP-bd_C"/>
</dbReference>
<feature type="domain" description="AMP-binding enzyme C-terminal" evidence="4">
    <location>
        <begin position="469"/>
        <end position="544"/>
    </location>
</feature>
<dbReference type="InterPro" id="IPR045851">
    <property type="entry name" value="AMP-bd_C_sf"/>
</dbReference>
<dbReference type="SUPFAM" id="SSF56801">
    <property type="entry name" value="Acetyl-CoA synthetase-like"/>
    <property type="match status" value="1"/>
</dbReference>
<dbReference type="InterPro" id="IPR020845">
    <property type="entry name" value="AMP-binding_CS"/>
</dbReference>
<sequence length="558" mass="61417">MSEVATNRPWLRFYEPGVPHTLSYPRATVQSLLDDSAAQFGDRSAAVFFGAALSYRALRILVDRFAGALHRLGVQPGDRVSLHLPNCPQFLVAYYGALRAGAVVVPFNPLYVEREIEHQLIDSGADVAVTLDVIYPRLADARPRTRLREVIVTSINAYFPPLLRWLYPLRAWREGHLVRVPRGRGVHRFSDLLDAAVPAPQVAIEPERTAMLLYTGGTTGIPKGAMLSHRNVVCNVLQARAWFTGLRPGQDSTLAVIPFFHSYGMTAAMNLSISAGARLILLPRFQVEIVLGAIAKYRPQLFPGVPTLYTAIISHPHVAAYSLRSGMACISGAAPLPAEVQTRFEHLTGGKLVEGYGLTEASPVTHANPISGLRKIGSIGVPFPDTDARIMDGSGGRVLPPGEVGELVIRGPQVMQEYWNQPAETAQILRDGWLFTGDLARMDADGFFYIVDRKKEMIITGGLNVFPREVEEVLYAHPGVLEAAAIGVRDPYRGEAVKAFVVLREGAHATADEITEHCRRNLAPYKVPRAVEFRTQLPKSVVGKILRRVLMEEERGKY</sequence>
<dbReference type="InterPro" id="IPR000873">
    <property type="entry name" value="AMP-dep_synth/lig_dom"/>
</dbReference>
<dbReference type="Gene3D" id="3.40.50.12780">
    <property type="entry name" value="N-terminal domain of ligase-like"/>
    <property type="match status" value="1"/>
</dbReference>
<reference evidence="5 6" key="1">
    <citation type="journal article" date="2019" name="Nat. Microbiol.">
        <title>Mediterranean grassland soil C-N compound turnover is dependent on rainfall and depth, and is mediated by genomically divergent microorganisms.</title>
        <authorList>
            <person name="Diamond S."/>
            <person name="Andeer P.F."/>
            <person name="Li Z."/>
            <person name="Crits-Christoph A."/>
            <person name="Burstein D."/>
            <person name="Anantharaman K."/>
            <person name="Lane K.R."/>
            <person name="Thomas B.C."/>
            <person name="Pan C."/>
            <person name="Northen T.R."/>
            <person name="Banfield J.F."/>
        </authorList>
    </citation>
    <scope>NUCLEOTIDE SEQUENCE [LARGE SCALE GENOMIC DNA]</scope>
    <source>
        <strain evidence="5">NP_4</strain>
    </source>
</reference>
<feature type="domain" description="AMP-dependent synthetase/ligase" evidence="3">
    <location>
        <begin position="34"/>
        <end position="419"/>
    </location>
</feature>
<dbReference type="AlphaFoldDB" id="A0A537KY78"/>